<gene>
    <name evidence="2" type="ORF">V6N11_025938</name>
</gene>
<feature type="compositionally biased region" description="Basic and acidic residues" evidence="1">
    <location>
        <begin position="90"/>
        <end position="112"/>
    </location>
</feature>
<evidence type="ECO:0000313" key="3">
    <source>
        <dbReference type="Proteomes" id="UP001396334"/>
    </source>
</evidence>
<dbReference type="Proteomes" id="UP001396334">
    <property type="component" value="Unassembled WGS sequence"/>
</dbReference>
<sequence length="216" mass="23559">MKFLQSSKREYEHMHLDVEIEEQTKYYAVEDGIEPPSSHPIAPTFDKMEEKDPKMADQVAGQKHHLAIHHEREAGARQPNGGPEPVEGTGEVKDVRPEEHAPRRTRTQREAEEPLEWGGDGLGAVPEPARVSNLGGGGVEDAGENYGRDKGNAEAVDGGDWSKGDASPFGENERKETMEGDIGDDVDGDGGEEEGPRGSKRLGVVPTEVDDGRMLR</sequence>
<name>A0ABR2SU62_9ROSI</name>
<organism evidence="2 3">
    <name type="scientific">Hibiscus sabdariffa</name>
    <name type="common">roselle</name>
    <dbReference type="NCBI Taxonomy" id="183260"/>
    <lineage>
        <taxon>Eukaryota</taxon>
        <taxon>Viridiplantae</taxon>
        <taxon>Streptophyta</taxon>
        <taxon>Embryophyta</taxon>
        <taxon>Tracheophyta</taxon>
        <taxon>Spermatophyta</taxon>
        <taxon>Magnoliopsida</taxon>
        <taxon>eudicotyledons</taxon>
        <taxon>Gunneridae</taxon>
        <taxon>Pentapetalae</taxon>
        <taxon>rosids</taxon>
        <taxon>malvids</taxon>
        <taxon>Malvales</taxon>
        <taxon>Malvaceae</taxon>
        <taxon>Malvoideae</taxon>
        <taxon>Hibiscus</taxon>
    </lineage>
</organism>
<evidence type="ECO:0000313" key="2">
    <source>
        <dbReference type="EMBL" id="KAK9028797.1"/>
    </source>
</evidence>
<accession>A0ABR2SU62</accession>
<comment type="caution">
    <text evidence="2">The sequence shown here is derived from an EMBL/GenBank/DDBJ whole genome shotgun (WGS) entry which is preliminary data.</text>
</comment>
<feature type="region of interest" description="Disordered" evidence="1">
    <location>
        <begin position="70"/>
        <end position="216"/>
    </location>
</feature>
<proteinExistence type="predicted"/>
<protein>
    <submittedName>
        <fullName evidence="2">Uncharacterized protein</fullName>
    </submittedName>
</protein>
<keyword evidence="3" id="KW-1185">Reference proteome</keyword>
<reference evidence="2 3" key="1">
    <citation type="journal article" date="2024" name="G3 (Bethesda)">
        <title>Genome assembly of Hibiscus sabdariffa L. provides insights into metabolisms of medicinal natural products.</title>
        <authorList>
            <person name="Kim T."/>
        </authorList>
    </citation>
    <scope>NUCLEOTIDE SEQUENCE [LARGE SCALE GENOMIC DNA]</scope>
    <source>
        <strain evidence="2">TK-2024</strain>
        <tissue evidence="2">Old leaves</tissue>
    </source>
</reference>
<dbReference type="EMBL" id="JBBPBN010000011">
    <property type="protein sequence ID" value="KAK9028797.1"/>
    <property type="molecule type" value="Genomic_DNA"/>
</dbReference>
<feature type="compositionally biased region" description="Acidic residues" evidence="1">
    <location>
        <begin position="179"/>
        <end position="193"/>
    </location>
</feature>
<evidence type="ECO:0000256" key="1">
    <source>
        <dbReference type="SAM" id="MobiDB-lite"/>
    </source>
</evidence>